<proteinExistence type="predicted"/>
<sequence>MRETRGSADSGETGRGRTNAFWDIWDEKERSARLGSFVRKWDSLHFLTLGHSGQKFRSTQFRCFGRSGNRMHFGARDSWDEIRRIGRKWNRVHFKFELEKFETKSSGVRDSAGSGKIGTECTFEIETFGTKKCEVRGSGGSAEIRTSRTVTLGHLGQKLMTGPKMGQIR</sequence>
<feature type="non-terminal residue" evidence="1">
    <location>
        <position position="169"/>
    </location>
</feature>
<gene>
    <name evidence="1" type="ORF">KI387_007656</name>
</gene>
<evidence type="ECO:0000313" key="1">
    <source>
        <dbReference type="EMBL" id="KAH9327478.1"/>
    </source>
</evidence>
<keyword evidence="2" id="KW-1185">Reference proteome</keyword>
<dbReference type="AlphaFoldDB" id="A0AA38GSH9"/>
<dbReference type="EMBL" id="JAHRHJ020000002">
    <property type="protein sequence ID" value="KAH9327478.1"/>
    <property type="molecule type" value="Genomic_DNA"/>
</dbReference>
<organism evidence="1 2">
    <name type="scientific">Taxus chinensis</name>
    <name type="common">Chinese yew</name>
    <name type="synonym">Taxus wallichiana var. chinensis</name>
    <dbReference type="NCBI Taxonomy" id="29808"/>
    <lineage>
        <taxon>Eukaryota</taxon>
        <taxon>Viridiplantae</taxon>
        <taxon>Streptophyta</taxon>
        <taxon>Embryophyta</taxon>
        <taxon>Tracheophyta</taxon>
        <taxon>Spermatophyta</taxon>
        <taxon>Pinopsida</taxon>
        <taxon>Pinidae</taxon>
        <taxon>Conifers II</taxon>
        <taxon>Cupressales</taxon>
        <taxon>Taxaceae</taxon>
        <taxon>Taxus</taxon>
    </lineage>
</organism>
<evidence type="ECO:0000313" key="2">
    <source>
        <dbReference type="Proteomes" id="UP000824469"/>
    </source>
</evidence>
<dbReference type="Proteomes" id="UP000824469">
    <property type="component" value="Unassembled WGS sequence"/>
</dbReference>
<accession>A0AA38GSH9</accession>
<reference evidence="1 2" key="1">
    <citation type="journal article" date="2021" name="Nat. Plants">
        <title>The Taxus genome provides insights into paclitaxel biosynthesis.</title>
        <authorList>
            <person name="Xiong X."/>
            <person name="Gou J."/>
            <person name="Liao Q."/>
            <person name="Li Y."/>
            <person name="Zhou Q."/>
            <person name="Bi G."/>
            <person name="Li C."/>
            <person name="Du R."/>
            <person name="Wang X."/>
            <person name="Sun T."/>
            <person name="Guo L."/>
            <person name="Liang H."/>
            <person name="Lu P."/>
            <person name="Wu Y."/>
            <person name="Zhang Z."/>
            <person name="Ro D.K."/>
            <person name="Shang Y."/>
            <person name="Huang S."/>
            <person name="Yan J."/>
        </authorList>
    </citation>
    <scope>NUCLEOTIDE SEQUENCE [LARGE SCALE GENOMIC DNA]</scope>
    <source>
        <strain evidence="1">Ta-2019</strain>
    </source>
</reference>
<name>A0AA38GSH9_TAXCH</name>
<comment type="caution">
    <text evidence="1">The sequence shown here is derived from an EMBL/GenBank/DDBJ whole genome shotgun (WGS) entry which is preliminary data.</text>
</comment>
<protein>
    <submittedName>
        <fullName evidence="1">Uncharacterized protein</fullName>
    </submittedName>
</protein>